<dbReference type="EMBL" id="WEGH01000002">
    <property type="protein sequence ID" value="MQY05525.1"/>
    <property type="molecule type" value="Genomic_DNA"/>
</dbReference>
<dbReference type="PANTHER" id="PTHR38050:SF2">
    <property type="entry name" value="FERULOYL ESTERASE C-RELATED"/>
    <property type="match status" value="1"/>
</dbReference>
<feature type="signal peptide" evidence="8">
    <location>
        <begin position="1"/>
        <end position="24"/>
    </location>
</feature>
<reference evidence="9 10" key="1">
    <citation type="submission" date="2019-10" db="EMBL/GenBank/DDBJ databases">
        <title>Actinomadura rubteroloni sp. nov. and Actinomadura macrotermitis sp. nov., isolated from the gut of fungus growing-termite Macrotermes natalensis.</title>
        <authorList>
            <person name="Benndorf R."/>
            <person name="Martin K."/>
            <person name="Kuefner M."/>
            <person name="De Beer W."/>
            <person name="Kaster A.-K."/>
            <person name="Vollmers J."/>
            <person name="Poulsen M."/>
            <person name="Beemelmanns C."/>
        </authorList>
    </citation>
    <scope>NUCLEOTIDE SEQUENCE [LARGE SCALE GENOMIC DNA]</scope>
    <source>
        <strain evidence="9 10">RB68</strain>
    </source>
</reference>
<organism evidence="9 10">
    <name type="scientific">Actinomadura macrotermitis</name>
    <dbReference type="NCBI Taxonomy" id="2585200"/>
    <lineage>
        <taxon>Bacteria</taxon>
        <taxon>Bacillati</taxon>
        <taxon>Actinomycetota</taxon>
        <taxon>Actinomycetes</taxon>
        <taxon>Streptosporangiales</taxon>
        <taxon>Thermomonosporaceae</taxon>
        <taxon>Actinomadura</taxon>
    </lineage>
</organism>
<keyword evidence="5" id="KW-0378">Hydrolase</keyword>
<feature type="chain" id="PRO_5029784261" description="Polyhydroxybutyrate depolymerase" evidence="8">
    <location>
        <begin position="25"/>
        <end position="307"/>
    </location>
</feature>
<evidence type="ECO:0000256" key="2">
    <source>
        <dbReference type="ARBA" id="ARBA00022525"/>
    </source>
</evidence>
<accession>A0A7K0BWG8</accession>
<dbReference type="GO" id="GO:0045493">
    <property type="term" value="P:xylan catabolic process"/>
    <property type="evidence" value="ECO:0007669"/>
    <property type="project" value="UniProtKB-KW"/>
</dbReference>
<dbReference type="Proteomes" id="UP000487268">
    <property type="component" value="Unassembled WGS sequence"/>
</dbReference>
<dbReference type="PANTHER" id="PTHR38050">
    <property type="match status" value="1"/>
</dbReference>
<evidence type="ECO:0000256" key="6">
    <source>
        <dbReference type="ARBA" id="ARBA00023277"/>
    </source>
</evidence>
<evidence type="ECO:0000313" key="9">
    <source>
        <dbReference type="EMBL" id="MQY05525.1"/>
    </source>
</evidence>
<keyword evidence="7" id="KW-0624">Polysaccharide degradation</keyword>
<evidence type="ECO:0000256" key="4">
    <source>
        <dbReference type="ARBA" id="ARBA00022729"/>
    </source>
</evidence>
<gene>
    <name evidence="9" type="ORF">ACRB68_36010</name>
</gene>
<dbReference type="SUPFAM" id="SSF53474">
    <property type="entry name" value="alpha/beta-Hydrolases"/>
    <property type="match status" value="1"/>
</dbReference>
<keyword evidence="3" id="KW-0858">Xylan degradation</keyword>
<evidence type="ECO:0000256" key="3">
    <source>
        <dbReference type="ARBA" id="ARBA00022651"/>
    </source>
</evidence>
<comment type="subcellular location">
    <subcellularLocation>
        <location evidence="1">Secreted</location>
    </subcellularLocation>
</comment>
<protein>
    <recommendedName>
        <fullName evidence="11">Polyhydroxybutyrate depolymerase</fullName>
    </recommendedName>
</protein>
<dbReference type="Gene3D" id="3.40.50.1820">
    <property type="entry name" value="alpha/beta hydrolase"/>
    <property type="match status" value="1"/>
</dbReference>
<dbReference type="InterPro" id="IPR043595">
    <property type="entry name" value="FaeB/C/D"/>
</dbReference>
<dbReference type="GO" id="GO:0030600">
    <property type="term" value="F:feruloyl esterase activity"/>
    <property type="evidence" value="ECO:0007669"/>
    <property type="project" value="InterPro"/>
</dbReference>
<evidence type="ECO:0000256" key="5">
    <source>
        <dbReference type="ARBA" id="ARBA00022801"/>
    </source>
</evidence>
<dbReference type="Pfam" id="PF10503">
    <property type="entry name" value="Esterase_PHB"/>
    <property type="match status" value="1"/>
</dbReference>
<dbReference type="InterPro" id="IPR029058">
    <property type="entry name" value="AB_hydrolase_fold"/>
</dbReference>
<keyword evidence="10" id="KW-1185">Reference proteome</keyword>
<proteinExistence type="predicted"/>
<dbReference type="GO" id="GO:0005576">
    <property type="term" value="C:extracellular region"/>
    <property type="evidence" value="ECO:0007669"/>
    <property type="project" value="UniProtKB-SubCell"/>
</dbReference>
<sequence>MIRSWALAVAAALALGGCAGTRPAAVAPAPSPTCMKPSTGRQAFAGRPYLLAVPKDYGRAPLPVIVDLHGLRSNGFEQAVYARLANAGPARGFIVVEPAVARGRQGWKLPGMTDGGSDTAYIGALLDHLEKTLCVDRRREYAAGFSNGAGLAAALVCGLNGRLAGVAPVAGVNLARPCARPRPTTLVAFHGTGDPIVPYEGGAPFGGDRTRIPAWMRPASGVFALPGVPAVTAGWARAFGCGKAARDRPGSEITRTRYPRCRDGARVELYTVAGGGHTWPGSIPIGAGKTTTQIDATRLILDAFSKS</sequence>
<evidence type="ECO:0000256" key="1">
    <source>
        <dbReference type="ARBA" id="ARBA00004613"/>
    </source>
</evidence>
<dbReference type="AlphaFoldDB" id="A0A7K0BWG8"/>
<comment type="caution">
    <text evidence="9">The sequence shown here is derived from an EMBL/GenBank/DDBJ whole genome shotgun (WGS) entry which is preliminary data.</text>
</comment>
<dbReference type="PROSITE" id="PS51257">
    <property type="entry name" value="PROKAR_LIPOPROTEIN"/>
    <property type="match status" value="1"/>
</dbReference>
<keyword evidence="6" id="KW-0119">Carbohydrate metabolism</keyword>
<dbReference type="OrthoDB" id="9767239at2"/>
<keyword evidence="2" id="KW-0964">Secreted</keyword>
<dbReference type="InterPro" id="IPR010126">
    <property type="entry name" value="Esterase_phb"/>
</dbReference>
<evidence type="ECO:0000256" key="8">
    <source>
        <dbReference type="SAM" id="SignalP"/>
    </source>
</evidence>
<evidence type="ECO:0000256" key="7">
    <source>
        <dbReference type="ARBA" id="ARBA00023326"/>
    </source>
</evidence>
<evidence type="ECO:0000313" key="10">
    <source>
        <dbReference type="Proteomes" id="UP000487268"/>
    </source>
</evidence>
<name>A0A7K0BWG8_9ACTN</name>
<keyword evidence="4 8" id="KW-0732">Signal</keyword>
<evidence type="ECO:0008006" key="11">
    <source>
        <dbReference type="Google" id="ProtNLM"/>
    </source>
</evidence>
<dbReference type="RefSeq" id="WP_153533606.1">
    <property type="nucleotide sequence ID" value="NZ_WEGH01000002.1"/>
</dbReference>